<dbReference type="RefSeq" id="WP_142714538.1">
    <property type="nucleotide sequence ID" value="NZ_FXTH01000008.1"/>
</dbReference>
<gene>
    <name evidence="2" type="ORF">SAMN06265218_108116</name>
</gene>
<dbReference type="AlphaFoldDB" id="A0A521D490"/>
<proteinExistence type="predicted"/>
<evidence type="ECO:0000313" key="3">
    <source>
        <dbReference type="Proteomes" id="UP000317593"/>
    </source>
</evidence>
<reference evidence="2 3" key="1">
    <citation type="submission" date="2017-05" db="EMBL/GenBank/DDBJ databases">
        <authorList>
            <person name="Varghese N."/>
            <person name="Submissions S."/>
        </authorList>
    </citation>
    <scope>NUCLEOTIDE SEQUENCE [LARGE SCALE GENOMIC DNA]</scope>
    <source>
        <strain evidence="2 3">DSM 21194</strain>
    </source>
</reference>
<dbReference type="EMBL" id="FXTH01000008">
    <property type="protein sequence ID" value="SMO66452.1"/>
    <property type="molecule type" value="Genomic_DNA"/>
</dbReference>
<evidence type="ECO:0008006" key="4">
    <source>
        <dbReference type="Google" id="ProtNLM"/>
    </source>
</evidence>
<evidence type="ECO:0000256" key="1">
    <source>
        <dbReference type="SAM" id="Phobius"/>
    </source>
</evidence>
<protein>
    <recommendedName>
        <fullName evidence="4">YtxH-like protein</fullName>
    </recommendedName>
</protein>
<organism evidence="2 3">
    <name type="scientific">Fodinibius sediminis</name>
    <dbReference type="NCBI Taxonomy" id="1214077"/>
    <lineage>
        <taxon>Bacteria</taxon>
        <taxon>Pseudomonadati</taxon>
        <taxon>Balneolota</taxon>
        <taxon>Balneolia</taxon>
        <taxon>Balneolales</taxon>
        <taxon>Balneolaceae</taxon>
        <taxon>Fodinibius</taxon>
    </lineage>
</organism>
<keyword evidence="1" id="KW-0812">Transmembrane</keyword>
<keyword evidence="1" id="KW-0472">Membrane</keyword>
<sequence>MKKKAILQSLLLATGSFVGGMTLGLLLTPTNGRQNRMWISEHAAELAEWAEDRRRNAEHKGQLKLRHIRRNVHEGLSHHIPDLYEATEDLDIKR</sequence>
<feature type="transmembrane region" description="Helical" evidence="1">
    <location>
        <begin position="6"/>
        <end position="27"/>
    </location>
</feature>
<evidence type="ECO:0000313" key="2">
    <source>
        <dbReference type="EMBL" id="SMO66452.1"/>
    </source>
</evidence>
<keyword evidence="3" id="KW-1185">Reference proteome</keyword>
<keyword evidence="1" id="KW-1133">Transmembrane helix</keyword>
<accession>A0A521D490</accession>
<name>A0A521D490_9BACT</name>
<dbReference type="Proteomes" id="UP000317593">
    <property type="component" value="Unassembled WGS sequence"/>
</dbReference>
<dbReference type="OrthoDB" id="1525215at2"/>